<dbReference type="SUPFAM" id="SSF53474">
    <property type="entry name" value="alpha/beta-Hydrolases"/>
    <property type="match status" value="1"/>
</dbReference>
<protein>
    <submittedName>
        <fullName evidence="2">Uncharacterized protein</fullName>
    </submittedName>
</protein>
<evidence type="ECO:0000313" key="2">
    <source>
        <dbReference type="EMBL" id="KAJ3054145.1"/>
    </source>
</evidence>
<keyword evidence="3" id="KW-1185">Reference proteome</keyword>
<proteinExistence type="predicted"/>
<dbReference type="EMBL" id="JADGJD010000155">
    <property type="protein sequence ID" value="KAJ3054145.1"/>
    <property type="molecule type" value="Genomic_DNA"/>
</dbReference>
<dbReference type="Proteomes" id="UP001212841">
    <property type="component" value="Unassembled WGS sequence"/>
</dbReference>
<accession>A0AAD5SGF1</accession>
<organism evidence="2 3">
    <name type="scientific">Rhizophlyctis rosea</name>
    <dbReference type="NCBI Taxonomy" id="64517"/>
    <lineage>
        <taxon>Eukaryota</taxon>
        <taxon>Fungi</taxon>
        <taxon>Fungi incertae sedis</taxon>
        <taxon>Chytridiomycota</taxon>
        <taxon>Chytridiomycota incertae sedis</taxon>
        <taxon>Chytridiomycetes</taxon>
        <taxon>Rhizophlyctidales</taxon>
        <taxon>Rhizophlyctidaceae</taxon>
        <taxon>Rhizophlyctis</taxon>
    </lineage>
</organism>
<dbReference type="Gene3D" id="3.40.50.1820">
    <property type="entry name" value="alpha/beta hydrolase"/>
    <property type="match status" value="1"/>
</dbReference>
<gene>
    <name evidence="2" type="ORF">HK097_002525</name>
</gene>
<dbReference type="InterPro" id="IPR029058">
    <property type="entry name" value="AB_hydrolase_fold"/>
</dbReference>
<dbReference type="AlphaFoldDB" id="A0AAD5SGF1"/>
<feature type="region of interest" description="Disordered" evidence="1">
    <location>
        <begin position="1"/>
        <end position="25"/>
    </location>
</feature>
<comment type="caution">
    <text evidence="2">The sequence shown here is derived from an EMBL/GenBank/DDBJ whole genome shotgun (WGS) entry which is preliminary data.</text>
</comment>
<name>A0AAD5SGF1_9FUNG</name>
<reference evidence="2" key="1">
    <citation type="submission" date="2020-05" db="EMBL/GenBank/DDBJ databases">
        <title>Phylogenomic resolution of chytrid fungi.</title>
        <authorList>
            <person name="Stajich J.E."/>
            <person name="Amses K."/>
            <person name="Simmons R."/>
            <person name="Seto K."/>
            <person name="Myers J."/>
            <person name="Bonds A."/>
            <person name="Quandt C.A."/>
            <person name="Barry K."/>
            <person name="Liu P."/>
            <person name="Grigoriev I."/>
            <person name="Longcore J.E."/>
            <person name="James T.Y."/>
        </authorList>
    </citation>
    <scope>NUCLEOTIDE SEQUENCE</scope>
    <source>
        <strain evidence="2">JEL0318</strain>
    </source>
</reference>
<evidence type="ECO:0000256" key="1">
    <source>
        <dbReference type="SAM" id="MobiDB-lite"/>
    </source>
</evidence>
<evidence type="ECO:0000313" key="3">
    <source>
        <dbReference type="Proteomes" id="UP001212841"/>
    </source>
</evidence>
<sequence length="323" mass="35379">MDTPTTCASPQLSLSSWPPPASPPPQIRRGLVSGGRLDIWFPQWLKDFCDKNNLLLFSPDYRLLYPSNGQDIIDDVKSLFKFLKKSQFNKDILPYNIQLQPSQIAVAGFSGGGYPARVAGLNEDVKAVLSVYGMGGDFLLDHWLIPGQPHPTIDFIFPNDKAKEAALLSKVPAPIADSPVSVVPPSQFVDPLGRMGLFTAWVNNGTILDVLTSTPGLSSCLRSLPASQRFTAIPKKLQPLFLEYQLTKKFPPTVFVHGSADDVVLPAESKRTYEDLRAVGVRTQYLELVGAGHGLVNGFGMPYPGSDEILVKGAEFLLEELRK</sequence>